<keyword evidence="2" id="KW-1185">Reference proteome</keyword>
<dbReference type="EMBL" id="JAUESC010000387">
    <property type="protein sequence ID" value="KAK0573343.1"/>
    <property type="molecule type" value="Genomic_DNA"/>
</dbReference>
<reference evidence="1" key="1">
    <citation type="journal article" date="2022" name="Plant J.">
        <title>Strategies of tolerance reflected in two North American maple genomes.</title>
        <authorList>
            <person name="McEvoy S.L."/>
            <person name="Sezen U.U."/>
            <person name="Trouern-Trend A."/>
            <person name="McMahon S.M."/>
            <person name="Schaberg P.G."/>
            <person name="Yang J."/>
            <person name="Wegrzyn J.L."/>
            <person name="Swenson N.G."/>
        </authorList>
    </citation>
    <scope>NUCLEOTIDE SEQUENCE</scope>
    <source>
        <strain evidence="1">NS2018</strain>
    </source>
</reference>
<comment type="caution">
    <text evidence="1">The sequence shown here is derived from an EMBL/GenBank/DDBJ whole genome shotgun (WGS) entry which is preliminary data.</text>
</comment>
<protein>
    <recommendedName>
        <fullName evidence="3">Reverse transcriptase/retrotransposon-derived protein RNase H-like domain-containing protein</fullName>
    </recommendedName>
</protein>
<evidence type="ECO:0000313" key="2">
    <source>
        <dbReference type="Proteomes" id="UP001168877"/>
    </source>
</evidence>
<reference evidence="1" key="2">
    <citation type="submission" date="2023-06" db="EMBL/GenBank/DDBJ databases">
        <authorList>
            <person name="Swenson N.G."/>
            <person name="Wegrzyn J.L."/>
            <person name="Mcevoy S.L."/>
        </authorList>
    </citation>
    <scope>NUCLEOTIDE SEQUENCE</scope>
    <source>
        <strain evidence="1">NS2018</strain>
        <tissue evidence="1">Leaf</tissue>
    </source>
</reference>
<accession>A0AA39VCW5</accession>
<dbReference type="PANTHER" id="PTHR37984">
    <property type="entry name" value="PROTEIN CBG26694"/>
    <property type="match status" value="1"/>
</dbReference>
<dbReference type="InterPro" id="IPR050951">
    <property type="entry name" value="Retrovirus_Pol_polyprotein"/>
</dbReference>
<dbReference type="PANTHER" id="PTHR37984:SF5">
    <property type="entry name" value="PROTEIN NYNRIN-LIKE"/>
    <property type="match status" value="1"/>
</dbReference>
<evidence type="ECO:0008006" key="3">
    <source>
        <dbReference type="Google" id="ProtNLM"/>
    </source>
</evidence>
<gene>
    <name evidence="1" type="ORF">LWI29_006770</name>
</gene>
<organism evidence="1 2">
    <name type="scientific">Acer saccharum</name>
    <name type="common">Sugar maple</name>
    <dbReference type="NCBI Taxonomy" id="4024"/>
    <lineage>
        <taxon>Eukaryota</taxon>
        <taxon>Viridiplantae</taxon>
        <taxon>Streptophyta</taxon>
        <taxon>Embryophyta</taxon>
        <taxon>Tracheophyta</taxon>
        <taxon>Spermatophyta</taxon>
        <taxon>Magnoliopsida</taxon>
        <taxon>eudicotyledons</taxon>
        <taxon>Gunneridae</taxon>
        <taxon>Pentapetalae</taxon>
        <taxon>rosids</taxon>
        <taxon>malvids</taxon>
        <taxon>Sapindales</taxon>
        <taxon>Sapindaceae</taxon>
        <taxon>Hippocastanoideae</taxon>
        <taxon>Acereae</taxon>
        <taxon>Acer</taxon>
    </lineage>
</organism>
<dbReference type="AlphaFoldDB" id="A0AA39VCW5"/>
<proteinExistence type="predicted"/>
<dbReference type="Gene3D" id="3.30.70.270">
    <property type="match status" value="1"/>
</dbReference>
<name>A0AA39VCW5_ACESA</name>
<dbReference type="InterPro" id="IPR043128">
    <property type="entry name" value="Rev_trsase/Diguanyl_cyclase"/>
</dbReference>
<evidence type="ECO:0000313" key="1">
    <source>
        <dbReference type="EMBL" id="KAK0573343.1"/>
    </source>
</evidence>
<sequence>MALITDCMRKEKFEWSSEAEDAFQLIKVRLTTAPVMGQDKISARHASWSSYLQQFTFVLKHKAGTSNRVADALSRRHNLLSTMALTVLGFDSFHAMLEVDPYFTAVLATLQTSAKSDYLLVEGFLFRGNQLCIPNCSLRLQIIKELHGEGHVGKD</sequence>
<dbReference type="Proteomes" id="UP001168877">
    <property type="component" value="Unassembled WGS sequence"/>
</dbReference>